<proteinExistence type="predicted"/>
<keyword evidence="3" id="KW-1185">Reference proteome</keyword>
<dbReference type="EMBL" id="AONQ01000014">
    <property type="protein sequence ID" value="EME70696.1"/>
    <property type="molecule type" value="Genomic_DNA"/>
</dbReference>
<organism evidence="2 3">
    <name type="scientific">Paramagnetospirillum caucaseum</name>
    <dbReference type="NCBI Taxonomy" id="1244869"/>
    <lineage>
        <taxon>Bacteria</taxon>
        <taxon>Pseudomonadati</taxon>
        <taxon>Pseudomonadota</taxon>
        <taxon>Alphaproteobacteria</taxon>
        <taxon>Rhodospirillales</taxon>
        <taxon>Magnetospirillaceae</taxon>
        <taxon>Paramagnetospirillum</taxon>
    </lineage>
</organism>
<protein>
    <submittedName>
        <fullName evidence="2">Uncharacterized protein</fullName>
    </submittedName>
</protein>
<dbReference type="Proteomes" id="UP000011744">
    <property type="component" value="Unassembled WGS sequence"/>
</dbReference>
<reference evidence="2 3" key="1">
    <citation type="journal article" date="2014" name="Genome Announc.">
        <title>Draft Genome Sequence of Magnetospirillum sp. Strain SO-1, a Freshwater Magnetotactic Bacterium Isolated from the Ol'khovka River, Russia.</title>
        <authorList>
            <person name="Grouzdev D.S."/>
            <person name="Dziuba M.V."/>
            <person name="Sukhacheva M.S."/>
            <person name="Mardanov A.V."/>
            <person name="Beletskiy A.V."/>
            <person name="Kuznetsov B.B."/>
            <person name="Skryabin K.G."/>
        </authorList>
    </citation>
    <scope>NUCLEOTIDE SEQUENCE [LARGE SCALE GENOMIC DNA]</scope>
    <source>
        <strain evidence="2 3">SO-1</strain>
    </source>
</reference>
<evidence type="ECO:0000313" key="3">
    <source>
        <dbReference type="Proteomes" id="UP000011744"/>
    </source>
</evidence>
<gene>
    <name evidence="2" type="ORF">H261_07311</name>
</gene>
<sequence>MQPQCLTASAKDSLGQRTLVAPLTPVGLLLHLTLIFIIKFIIIIRVTVNPLFHPKMKELKGFRAYAHLIFRVTTSIRSMKKEYAGWAGAIASIVHSQGWRAYGSPSQGGGYFIALTHPYVPENLPIDPGIDGWHRLSLEDLLDFIGDEPLDNAIKLNDPAALPTIQLPHPH</sequence>
<accession>M2YCI7</accession>
<keyword evidence="1" id="KW-1133">Transmembrane helix</keyword>
<dbReference type="AlphaFoldDB" id="M2YCI7"/>
<evidence type="ECO:0000313" key="2">
    <source>
        <dbReference type="EMBL" id="EME70696.1"/>
    </source>
</evidence>
<comment type="caution">
    <text evidence="2">The sequence shown here is derived from an EMBL/GenBank/DDBJ whole genome shotgun (WGS) entry which is preliminary data.</text>
</comment>
<keyword evidence="1" id="KW-0472">Membrane</keyword>
<keyword evidence="1" id="KW-0812">Transmembrane</keyword>
<evidence type="ECO:0000256" key="1">
    <source>
        <dbReference type="SAM" id="Phobius"/>
    </source>
</evidence>
<feature type="transmembrane region" description="Helical" evidence="1">
    <location>
        <begin position="28"/>
        <end position="48"/>
    </location>
</feature>
<name>M2YCI7_9PROT</name>